<gene>
    <name evidence="3" type="ORF">GGU10DRAFT_336683</name>
</gene>
<feature type="compositionally biased region" description="Basic and acidic residues" evidence="2">
    <location>
        <begin position="941"/>
        <end position="958"/>
    </location>
</feature>
<reference evidence="3" key="1">
    <citation type="submission" date="2022-08" db="EMBL/GenBank/DDBJ databases">
        <authorList>
            <consortium name="DOE Joint Genome Institute"/>
            <person name="Min B."/>
            <person name="Riley R."/>
            <person name="Sierra-Patev S."/>
            <person name="Naranjo-Ortiz M."/>
            <person name="Looney B."/>
            <person name="Konkel Z."/>
            <person name="Slot J.C."/>
            <person name="Sakamoto Y."/>
            <person name="Steenwyk J.L."/>
            <person name="Rokas A."/>
            <person name="Carro J."/>
            <person name="Camarero S."/>
            <person name="Ferreira P."/>
            <person name="Molpeceres G."/>
            <person name="Ruiz-Duenas F.J."/>
            <person name="Serrano A."/>
            <person name="Henrissat B."/>
            <person name="Drula E."/>
            <person name="Hughes K.W."/>
            <person name="Mata J.L."/>
            <person name="Ishikawa N.K."/>
            <person name="Vargas-Isla R."/>
            <person name="Ushijima S."/>
            <person name="Smith C.A."/>
            <person name="Ahrendt S."/>
            <person name="Andreopoulos W."/>
            <person name="He G."/>
            <person name="Labutti K."/>
            <person name="Lipzen A."/>
            <person name="Ng V."/>
            <person name="Sandor L."/>
            <person name="Barry K."/>
            <person name="Martinez A.T."/>
            <person name="Xiao Y."/>
            <person name="Gibbons J.G."/>
            <person name="Terashima K."/>
            <person name="Hibbett D.S."/>
            <person name="Grigoriev I.V."/>
        </authorList>
    </citation>
    <scope>NUCLEOTIDE SEQUENCE</scope>
    <source>
        <strain evidence="3">TFB10291</strain>
    </source>
</reference>
<sequence>MTAPGMSSSVPTTPLRITIGNLITHSDNCSMCMGYVAHLITASDFNEVISERDNLIKGATTSSTNTQGHELVVNSLQEQIASTLRSHETERQTLTDRITALELERNELRTRHESDAAQLDKIIRDCQEANKQRLYWKDQYYDLRDHGDRYNAEAQAEAPQPKSLDKGKGREVPMVPLQSQIASVEQRVASGSSVPLSQQLTSTEGEINTPCNVEEKRSVRTEPARGRVEEAPAEPLVSSTTRIAPSMGEKRKREATGQPSDPRALLSYDDLHDNSEEPTYSYKAYQMEHYLTDMEDDDSEPEAHPNRLKGKQREMQNKINRETPVSAEEVETIIKALNESDNTRPLRPMWKTVHGMIAMHKQARQVPRAARTAMQDTVIDKFIVVPRWFATEMNRQGRPLPHLFEPRASQKEAKGFTMGDIMPNEAGPSNVASNNATIDAGNNSAVPTVARGTRVARSSTVLTSRVWHGCRENDPIAKWAESILGSPASERLNGMLVESNQDTPVTNTRSIRGMVAVYRLLPNNKGDNVLSDNESNLLVHLILCELALDPTRYDGILQSMGLLPHPNFQPGPLPDYSHASPPTVRQVAHKLAIRGYTKSQLQDIALYLLWWLHGVAPTIAGSWIVIQRQFVHVVIDVLAHHVFQGVPRTTVDVENYVFPDSSQSSNIDNAGRFADYSVVLTYVRPFAQQLAAQGTVLPVAGAIATQSVAPSSTEDHAMEMAPRIVDWDDTQFNATGDPVIDYGEDDGMDMAGYTQPQEYQHQEDAEGNHPGAFRGPSCRWLLNLGDITGNPNLSMEWEHYEALIVKPWGVKLEGWPEGVKMVTATTLHAADVISVYRVVQSRECKWRKLDGRELYHAKKDIDLRIKNGELAVPERQCRRGKKRAAGNEPDSSGSRKKARAGQRINKGLEKMGKGGGGRQTQVVEGESDADDADALGAGEDNEGRDLAVEKGEQMERPQPKPLPRVIKRAMVLSDDNESEEGGGSGIDLPRVEFIDEFAHDMFLPEDFDLEEDELYEY</sequence>
<feature type="region of interest" description="Disordered" evidence="2">
    <location>
        <begin position="214"/>
        <end position="275"/>
    </location>
</feature>
<feature type="region of interest" description="Disordered" evidence="2">
    <location>
        <begin position="418"/>
        <end position="444"/>
    </location>
</feature>
<evidence type="ECO:0000313" key="4">
    <source>
        <dbReference type="Proteomes" id="UP001163798"/>
    </source>
</evidence>
<evidence type="ECO:0000313" key="3">
    <source>
        <dbReference type="EMBL" id="KAJ3781058.1"/>
    </source>
</evidence>
<feature type="compositionally biased region" description="Polar residues" evidence="2">
    <location>
        <begin position="430"/>
        <end position="444"/>
    </location>
</feature>
<accession>A0AA38KWW0</accession>
<feature type="region of interest" description="Disordered" evidence="2">
    <location>
        <begin position="874"/>
        <end position="965"/>
    </location>
</feature>
<organism evidence="3 4">
    <name type="scientific">Lentinula aff. detonsa</name>
    <dbReference type="NCBI Taxonomy" id="2804958"/>
    <lineage>
        <taxon>Eukaryota</taxon>
        <taxon>Fungi</taxon>
        <taxon>Dikarya</taxon>
        <taxon>Basidiomycota</taxon>
        <taxon>Agaricomycotina</taxon>
        <taxon>Agaricomycetes</taxon>
        <taxon>Agaricomycetidae</taxon>
        <taxon>Agaricales</taxon>
        <taxon>Marasmiineae</taxon>
        <taxon>Omphalotaceae</taxon>
        <taxon>Lentinula</taxon>
    </lineage>
</organism>
<dbReference type="Proteomes" id="UP001163798">
    <property type="component" value="Unassembled WGS sequence"/>
</dbReference>
<keyword evidence="1" id="KW-0175">Coiled coil</keyword>
<dbReference type="AlphaFoldDB" id="A0AA38KWW0"/>
<dbReference type="EMBL" id="MU793610">
    <property type="protein sequence ID" value="KAJ3781058.1"/>
    <property type="molecule type" value="Genomic_DNA"/>
</dbReference>
<comment type="caution">
    <text evidence="3">The sequence shown here is derived from an EMBL/GenBank/DDBJ whole genome shotgun (WGS) entry which is preliminary data.</text>
</comment>
<evidence type="ECO:0000256" key="2">
    <source>
        <dbReference type="SAM" id="MobiDB-lite"/>
    </source>
</evidence>
<name>A0AA38KWW0_9AGAR</name>
<keyword evidence="4" id="KW-1185">Reference proteome</keyword>
<feature type="coiled-coil region" evidence="1">
    <location>
        <begin position="84"/>
        <end position="111"/>
    </location>
</feature>
<feature type="region of interest" description="Disordered" evidence="2">
    <location>
        <begin position="152"/>
        <end position="171"/>
    </location>
</feature>
<evidence type="ECO:0000256" key="1">
    <source>
        <dbReference type="SAM" id="Coils"/>
    </source>
</evidence>
<protein>
    <submittedName>
        <fullName evidence="3">Uncharacterized protein</fullName>
    </submittedName>
</protein>
<proteinExistence type="predicted"/>
<feature type="compositionally biased region" description="Basic and acidic residues" evidence="2">
    <location>
        <begin position="214"/>
        <end position="230"/>
    </location>
</feature>